<feature type="transmembrane region" description="Helical" evidence="4">
    <location>
        <begin position="1194"/>
        <end position="1215"/>
    </location>
</feature>
<dbReference type="PANTHER" id="PTHR32099:SF42">
    <property type="entry name" value="CYSTEINE-RICH RECEPTOR-LIKE PROTEIN KINASE 9-RELATED"/>
    <property type="match status" value="1"/>
</dbReference>
<feature type="compositionally biased region" description="Pro residues" evidence="3">
    <location>
        <begin position="673"/>
        <end position="686"/>
    </location>
</feature>
<dbReference type="PROSITE" id="PS51473">
    <property type="entry name" value="GNK2"/>
    <property type="match status" value="6"/>
</dbReference>
<feature type="domain" description="Gnk2-homologous" evidence="6">
    <location>
        <begin position="29"/>
        <end position="133"/>
    </location>
</feature>
<feature type="domain" description="Gnk2-homologous" evidence="6">
    <location>
        <begin position="557"/>
        <end position="665"/>
    </location>
</feature>
<accession>A0A7J6HRY5</accession>
<dbReference type="Pfam" id="PF01657">
    <property type="entry name" value="Stress-antifung"/>
    <property type="match status" value="6"/>
</dbReference>
<protein>
    <recommendedName>
        <fullName evidence="6">Gnk2-homologous domain-containing protein</fullName>
    </recommendedName>
</protein>
<keyword evidence="4" id="KW-1133">Transmembrane helix</keyword>
<evidence type="ECO:0000256" key="4">
    <source>
        <dbReference type="SAM" id="Phobius"/>
    </source>
</evidence>
<feature type="domain" description="Gnk2-homologous" evidence="6">
    <location>
        <begin position="1047"/>
        <end position="1155"/>
    </location>
</feature>
<dbReference type="FunFam" id="3.30.430.20:FF:000003">
    <property type="entry name" value="Cysteine-rich RLK (RECEPTOR-like protein kinase) 10"/>
    <property type="match status" value="2"/>
</dbReference>
<dbReference type="FunFam" id="3.30.430.20:FF:000012">
    <property type="entry name" value="Cysteine-rich receptor-like protein kinase 25"/>
    <property type="match status" value="2"/>
</dbReference>
<proteinExistence type="predicted"/>
<feature type="transmembrane region" description="Helical" evidence="4">
    <location>
        <begin position="703"/>
        <end position="725"/>
    </location>
</feature>
<name>A0A7J6HRY5_CANSA</name>
<keyword evidence="8" id="KW-1185">Reference proteome</keyword>
<feature type="transmembrane region" description="Helical" evidence="4">
    <location>
        <begin position="912"/>
        <end position="933"/>
    </location>
</feature>
<dbReference type="CDD" id="cd23509">
    <property type="entry name" value="Gnk2-like"/>
    <property type="match status" value="6"/>
</dbReference>
<feature type="region of interest" description="Disordered" evidence="3">
    <location>
        <begin position="671"/>
        <end position="693"/>
    </location>
</feature>
<evidence type="ECO:0000256" key="1">
    <source>
        <dbReference type="ARBA" id="ARBA00022729"/>
    </source>
</evidence>
<feature type="domain" description="Gnk2-homologous" evidence="6">
    <location>
        <begin position="449"/>
        <end position="551"/>
    </location>
</feature>
<keyword evidence="4" id="KW-0812">Transmembrane</keyword>
<evidence type="ECO:0000256" key="2">
    <source>
        <dbReference type="ARBA" id="ARBA00022737"/>
    </source>
</evidence>
<keyword evidence="4" id="KW-0472">Membrane</keyword>
<keyword evidence="2" id="KW-0677">Repeat</keyword>
<organism evidence="7 8">
    <name type="scientific">Cannabis sativa</name>
    <name type="common">Hemp</name>
    <name type="synonym">Marijuana</name>
    <dbReference type="NCBI Taxonomy" id="3483"/>
    <lineage>
        <taxon>Eukaryota</taxon>
        <taxon>Viridiplantae</taxon>
        <taxon>Streptophyta</taxon>
        <taxon>Embryophyta</taxon>
        <taxon>Tracheophyta</taxon>
        <taxon>Spermatophyta</taxon>
        <taxon>Magnoliopsida</taxon>
        <taxon>eudicotyledons</taxon>
        <taxon>Gunneridae</taxon>
        <taxon>Pentapetalae</taxon>
        <taxon>rosids</taxon>
        <taxon>fabids</taxon>
        <taxon>Rosales</taxon>
        <taxon>Cannabaceae</taxon>
        <taxon>Cannabis</taxon>
    </lineage>
</organism>
<reference evidence="7 8" key="1">
    <citation type="journal article" date="2020" name="bioRxiv">
        <title>Sequence and annotation of 42 cannabis genomes reveals extensive copy number variation in cannabinoid synthesis and pathogen resistance genes.</title>
        <authorList>
            <person name="Mckernan K.J."/>
            <person name="Helbert Y."/>
            <person name="Kane L.T."/>
            <person name="Ebling H."/>
            <person name="Zhang L."/>
            <person name="Liu B."/>
            <person name="Eaton Z."/>
            <person name="Mclaughlin S."/>
            <person name="Kingan S."/>
            <person name="Baybayan P."/>
            <person name="Concepcion G."/>
            <person name="Jordan M."/>
            <person name="Riva A."/>
            <person name="Barbazuk W."/>
            <person name="Harkins T."/>
        </authorList>
    </citation>
    <scope>NUCLEOTIDE SEQUENCE [LARGE SCALE GENOMIC DNA]</scope>
    <source>
        <strain evidence="8">cv. Jamaican Lion 4</strain>
        <tissue evidence="7">Leaf</tissue>
    </source>
</reference>
<feature type="chain" id="PRO_5029528999" description="Gnk2-homologous domain-containing protein" evidence="5">
    <location>
        <begin position="24"/>
        <end position="1382"/>
    </location>
</feature>
<dbReference type="SUPFAM" id="SSF56112">
    <property type="entry name" value="Protein kinase-like (PK-like)"/>
    <property type="match status" value="3"/>
</dbReference>
<gene>
    <name evidence="7" type="ORF">G4B88_019763</name>
</gene>
<dbReference type="InterPro" id="IPR011009">
    <property type="entry name" value="Kinase-like_dom_sf"/>
</dbReference>
<dbReference type="PANTHER" id="PTHR32099">
    <property type="entry name" value="CYSTEINE-RICH REPEAT SECRETORY PROTEIN"/>
    <property type="match status" value="1"/>
</dbReference>
<dbReference type="Gene3D" id="3.30.430.20">
    <property type="entry name" value="Gnk2 domain, C-X8-C-X2-C motif"/>
    <property type="match status" value="6"/>
</dbReference>
<comment type="caution">
    <text evidence="7">The sequence shown here is derived from an EMBL/GenBank/DDBJ whole genome shotgun (WGS) entry which is preliminary data.</text>
</comment>
<dbReference type="InterPro" id="IPR002902">
    <property type="entry name" value="GNK2"/>
</dbReference>
<evidence type="ECO:0000313" key="8">
    <source>
        <dbReference type="Proteomes" id="UP000583929"/>
    </source>
</evidence>
<feature type="domain" description="Gnk2-homologous" evidence="6">
    <location>
        <begin position="138"/>
        <end position="245"/>
    </location>
</feature>
<dbReference type="Proteomes" id="UP000583929">
    <property type="component" value="Unassembled WGS sequence"/>
</dbReference>
<evidence type="ECO:0000256" key="5">
    <source>
        <dbReference type="SAM" id="SignalP"/>
    </source>
</evidence>
<feature type="region of interest" description="Disordered" evidence="3">
    <location>
        <begin position="1163"/>
        <end position="1184"/>
    </location>
</feature>
<dbReference type="EMBL" id="JAATIQ010000029">
    <property type="protein sequence ID" value="KAF4398042.1"/>
    <property type="molecule type" value="Genomic_DNA"/>
</dbReference>
<evidence type="ECO:0000259" key="6">
    <source>
        <dbReference type="PROSITE" id="PS51473"/>
    </source>
</evidence>
<dbReference type="Gene3D" id="1.10.510.10">
    <property type="entry name" value="Transferase(Phosphotransferase) domain 1"/>
    <property type="match status" value="1"/>
</dbReference>
<feature type="transmembrane region" description="Helical" evidence="4">
    <location>
        <begin position="268"/>
        <end position="291"/>
    </location>
</feature>
<feature type="signal peptide" evidence="5">
    <location>
        <begin position="1"/>
        <end position="23"/>
    </location>
</feature>
<feature type="domain" description="Gnk2-homologous" evidence="6">
    <location>
        <begin position="937"/>
        <end position="1040"/>
    </location>
</feature>
<sequence>MHFFYVILAHALCSSSLIHIGESTTTFRAHACSNSSTGSTLTQNSTYLNNLNLLFSYLTTNATNDGDFYQTTVARDTPDASTGYFQCRLDINATVCQECVRNASTEALKRCPLEKGAIIWFDECWIRYQDGSSVSPGLVPALPLSNVQNVTEAERFNQLLGDVLNKVADQAVSSESAKKYATEEENFTSSQTLYSLAQCSSDAPTSFCNTCLLSAIGFIPGCCGGRRGGAVYLPSCIIRFELYPFYNSISVTPIPPPAAKEKEKGSTITIIVIVLPISVAIVAFLIGFFYLRNRKVTKIKKYLSVRQDSVREEISGGDTFQFSLEEIRTATNNFLDENKIGRGGFGAVYKAWELWKEGTFLELLDPTLRNSYSKNEVIRCIHMGLLCVQENPVHRPTMATIVLMLNSYSAILPPPQQPAVLSHRNRTQSSTTTTSGEQQFYESMATNPVYLYHSCPNTTTFAPNSIYQTNLNNLLSSLSSNATSEFHNTSAGEGSPSPVYGHFLCRGDVNTTACRDCVTFAVKDILKRCPVEKETVIWYDECQLRYSNRSFFGTVYTRPGVYLLNSGNITDQNRFNRLVNETTKAAAAEAAKGLAGDKKFATKDNNFNGFQRLYTLAQCTPDLNASGCSTCLTDAIGSLPICCSGKLGGRVLFPSCSVRYEVYPFYNQNSTTPLPPPTAQPTPAPPSFTSSSNGQGKISARTIIAIVVPIVVAILLVILGFCFITKRAKKYTLAKRVDDITTPESLQFDLATIEAATNKFSADYKLGEGGFGEVYKAWKLWKDGNPLKLLDPTLVQSYSENEVVRCINIGLLCVQEDPEDRPTMKTIVLMFNSYSITLGVPKQPAFYNRTDVDMPSMGLKLDDSTIHDHIIIHKKLRKLINITNSTFVSFLSNLKKLNENIMMLNFIKNSSTLFLLQLYLSFLFISIGLSVGANQPTYLYHICPNTTTFTPNSTYQTNLNNLLSSLSSNATTSEFHSVTAGKGSSSPIYGNFLCRGDVNATVCRDCVTFAVKDIVKLCPVEKETIIWYDECQLHYSNKSFFGTLSNSPGGAYLVNTGDITDLYEFNQLVNATTEVAAIEAAKGVGGEKKYATKDANFNGFQRLYTLAQCTPDLNASSCRTCLTMALGELPTCCSGKIGGRVLLPSCNFRYELYPFYTQNATTPPPAATPLPPPPGPSPSPPPPGFISSSKARTIVVIVVPIVVALLLFILGFCFLTKRAKKKHTLAEGRDDITTPDSLQFDLATIEAATNKFSADYKLGEGGFGEAWKLWKEGNPLKLLDPSLEHSYSDNEVVRCINIGLLCVQEDPEERPTLKTIVLMFNSCSITLAAPNRPAFYNRTDAGMPSMGIKLDDSRSDDFPQSINEASITDLYPQDRERFYSSR</sequence>
<feature type="region of interest" description="Disordered" evidence="3">
    <location>
        <begin position="418"/>
        <end position="437"/>
    </location>
</feature>
<evidence type="ECO:0000313" key="7">
    <source>
        <dbReference type="EMBL" id="KAF4398042.1"/>
    </source>
</evidence>
<dbReference type="Gene3D" id="3.30.200.20">
    <property type="entry name" value="Phosphorylase Kinase, domain 1"/>
    <property type="match status" value="2"/>
</dbReference>
<keyword evidence="1 5" id="KW-0732">Signal</keyword>
<dbReference type="FunFam" id="3.30.430.20:FF:000002">
    <property type="entry name" value="Cysteine-rich receptor-like protein kinase 10"/>
    <property type="match status" value="1"/>
</dbReference>
<dbReference type="InterPro" id="IPR038408">
    <property type="entry name" value="GNK2_sf"/>
</dbReference>
<evidence type="ECO:0000256" key="3">
    <source>
        <dbReference type="SAM" id="MobiDB-lite"/>
    </source>
</evidence>